<dbReference type="PANTHER" id="PTHR43563">
    <property type="entry name" value="AMINE OXIDASE"/>
    <property type="match status" value="1"/>
</dbReference>
<organism evidence="3 4">
    <name type="scientific">Nonlabens xylanidelens</name>
    <dbReference type="NCBI Taxonomy" id="191564"/>
    <lineage>
        <taxon>Bacteria</taxon>
        <taxon>Pseudomonadati</taxon>
        <taxon>Bacteroidota</taxon>
        <taxon>Flavobacteriia</taxon>
        <taxon>Flavobacteriales</taxon>
        <taxon>Flavobacteriaceae</taxon>
        <taxon>Nonlabens</taxon>
    </lineage>
</organism>
<feature type="domain" description="Amine oxidase" evidence="2">
    <location>
        <begin position="13"/>
        <end position="80"/>
    </location>
</feature>
<feature type="domain" description="Amine oxidase" evidence="2">
    <location>
        <begin position="106"/>
        <end position="343"/>
    </location>
</feature>
<dbReference type="OrthoDB" id="56323at2"/>
<proteinExistence type="inferred from homology"/>
<sequence>MKHYKYIIIGAGLSGLTTAFQLKRLGENDVLILESRERIGGRILTQKGIDLGATWFQGHHTHVKDVLQLLKIPAFNQYVDGNSILVYNAMAPAHYFKSDSNAPASQRIVGGSTSIIKALSSSIKDCIKTNTTVHKVIEKDNFLEVHTANENFTANKVVVTIPPRIVSQIDFKPQLPERLQTAMNATHTWMSHAIKAGITFKKPFWRERDLSGMLIGQIGPMTELYDHCDPSTGIYSLMGFVNEGLRDLQPADRKAIILKHIATYLGPEVYDYLEYVEKDWSIDLHTSSRTLKNDGLNPGYGNPIYQEEYFDGKLIFSGTETSPLNGGYMDGAIYSGIHAANKVAVS</sequence>
<keyword evidence="4" id="KW-1185">Reference proteome</keyword>
<dbReference type="InterPro" id="IPR002937">
    <property type="entry name" value="Amino_oxidase"/>
</dbReference>
<dbReference type="SUPFAM" id="SSF51905">
    <property type="entry name" value="FAD/NAD(P)-binding domain"/>
    <property type="match status" value="1"/>
</dbReference>
<name>A0A2S6IFH6_9FLAO</name>
<reference evidence="3 4" key="1">
    <citation type="submission" date="2018-02" db="EMBL/GenBank/DDBJ databases">
        <title>Genomic Encyclopedia of Archaeal and Bacterial Type Strains, Phase II (KMG-II): from individual species to whole genera.</title>
        <authorList>
            <person name="Goeker M."/>
        </authorList>
    </citation>
    <scope>NUCLEOTIDE SEQUENCE [LARGE SCALE GENOMIC DNA]</scope>
    <source>
        <strain evidence="3 4">DSM 16809</strain>
    </source>
</reference>
<dbReference type="AlphaFoldDB" id="A0A2S6IFH6"/>
<dbReference type="InterPro" id="IPR050703">
    <property type="entry name" value="Flavin_MAO"/>
</dbReference>
<dbReference type="SUPFAM" id="SSF54373">
    <property type="entry name" value="FAD-linked reductases, C-terminal domain"/>
    <property type="match status" value="1"/>
</dbReference>
<dbReference type="Proteomes" id="UP000239002">
    <property type="component" value="Unassembled WGS sequence"/>
</dbReference>
<dbReference type="PANTHER" id="PTHR43563:SF14">
    <property type="entry name" value="AMINE OXIDASE"/>
    <property type="match status" value="1"/>
</dbReference>
<dbReference type="Gene3D" id="3.50.50.60">
    <property type="entry name" value="FAD/NAD(P)-binding domain"/>
    <property type="match status" value="2"/>
</dbReference>
<dbReference type="RefSeq" id="WP_104516398.1">
    <property type="nucleotide sequence ID" value="NZ_MQVW01000020.1"/>
</dbReference>
<dbReference type="GO" id="GO:0016491">
    <property type="term" value="F:oxidoreductase activity"/>
    <property type="evidence" value="ECO:0007669"/>
    <property type="project" value="InterPro"/>
</dbReference>
<dbReference type="EMBL" id="PTJE01000008">
    <property type="protein sequence ID" value="PPK92972.1"/>
    <property type="molecule type" value="Genomic_DNA"/>
</dbReference>
<evidence type="ECO:0000313" key="4">
    <source>
        <dbReference type="Proteomes" id="UP000239002"/>
    </source>
</evidence>
<dbReference type="InterPro" id="IPR036188">
    <property type="entry name" value="FAD/NAD-bd_sf"/>
</dbReference>
<protein>
    <submittedName>
        <fullName evidence="3">Monoamine oxidase</fullName>
    </submittedName>
</protein>
<gene>
    <name evidence="3" type="ORF">LY01_02676</name>
</gene>
<evidence type="ECO:0000256" key="1">
    <source>
        <dbReference type="ARBA" id="ARBA00005995"/>
    </source>
</evidence>
<evidence type="ECO:0000259" key="2">
    <source>
        <dbReference type="Pfam" id="PF01593"/>
    </source>
</evidence>
<dbReference type="Pfam" id="PF01593">
    <property type="entry name" value="Amino_oxidase"/>
    <property type="match status" value="2"/>
</dbReference>
<evidence type="ECO:0000313" key="3">
    <source>
        <dbReference type="EMBL" id="PPK92972.1"/>
    </source>
</evidence>
<accession>A0A2S6IFH6</accession>
<comment type="caution">
    <text evidence="3">The sequence shown here is derived from an EMBL/GenBank/DDBJ whole genome shotgun (WGS) entry which is preliminary data.</text>
</comment>
<comment type="similarity">
    <text evidence="1">Belongs to the flavin monoamine oxidase family.</text>
</comment>